<dbReference type="PANTHER" id="PTHR11686">
    <property type="entry name" value="GAMMA GLUTAMYL TRANSPEPTIDASE"/>
    <property type="match status" value="1"/>
</dbReference>
<comment type="catalytic activity">
    <reaction evidence="1">
        <text>an S-substituted glutathione + H2O = an S-substituted L-cysteinylglycine + L-glutamate</text>
        <dbReference type="Rhea" id="RHEA:59468"/>
        <dbReference type="ChEBI" id="CHEBI:15377"/>
        <dbReference type="ChEBI" id="CHEBI:29985"/>
        <dbReference type="ChEBI" id="CHEBI:90779"/>
        <dbReference type="ChEBI" id="CHEBI:143103"/>
        <dbReference type="EC" id="3.4.19.13"/>
    </reaction>
</comment>
<accession>A0ABR4NEK3</accession>
<name>A0ABR4NEK3_9FUNG</name>
<dbReference type="PRINTS" id="PR01210">
    <property type="entry name" value="GGTRANSPTASE"/>
</dbReference>
<comment type="function">
    <text evidence="1">Cleaves the gamma-glutamyl peptide bond of glutathione and glutathione conjugates.</text>
</comment>
<comment type="catalytic activity">
    <reaction evidence="1">
        <text>glutathione + H2O = L-cysteinylglycine + L-glutamate</text>
        <dbReference type="Rhea" id="RHEA:28807"/>
        <dbReference type="ChEBI" id="CHEBI:15377"/>
        <dbReference type="ChEBI" id="CHEBI:29985"/>
        <dbReference type="ChEBI" id="CHEBI:57925"/>
        <dbReference type="ChEBI" id="CHEBI:61694"/>
        <dbReference type="EC" id="3.4.19.13"/>
    </reaction>
</comment>
<feature type="transmembrane region" description="Helical" evidence="3">
    <location>
        <begin position="55"/>
        <end position="79"/>
    </location>
</feature>
<dbReference type="EC" id="2.3.2.2" evidence="1"/>
<dbReference type="Pfam" id="PF01019">
    <property type="entry name" value="G_glu_transpept"/>
    <property type="match status" value="2"/>
</dbReference>
<feature type="region of interest" description="Disordered" evidence="2">
    <location>
        <begin position="1"/>
        <end position="45"/>
    </location>
</feature>
<keyword evidence="5" id="KW-1185">Reference proteome</keyword>
<dbReference type="SUPFAM" id="SSF56235">
    <property type="entry name" value="N-terminal nucleophile aminohydrolases (Ntn hydrolases)"/>
    <property type="match status" value="1"/>
</dbReference>
<reference evidence="4 5" key="1">
    <citation type="submission" date="2023-09" db="EMBL/GenBank/DDBJ databases">
        <title>Pangenome analysis of Batrachochytrium dendrobatidis and related Chytrids.</title>
        <authorList>
            <person name="Yacoub M.N."/>
            <person name="Stajich J.E."/>
            <person name="James T.Y."/>
        </authorList>
    </citation>
    <scope>NUCLEOTIDE SEQUENCE [LARGE SCALE GENOMIC DNA]</scope>
    <source>
        <strain evidence="4 5">JEL0888</strain>
    </source>
</reference>
<organism evidence="4 5">
    <name type="scientific">Polyrhizophydium stewartii</name>
    <dbReference type="NCBI Taxonomy" id="2732419"/>
    <lineage>
        <taxon>Eukaryota</taxon>
        <taxon>Fungi</taxon>
        <taxon>Fungi incertae sedis</taxon>
        <taxon>Chytridiomycota</taxon>
        <taxon>Chytridiomycota incertae sedis</taxon>
        <taxon>Chytridiomycetes</taxon>
        <taxon>Rhizophydiales</taxon>
        <taxon>Rhizophydiales incertae sedis</taxon>
        <taxon>Polyrhizophydium</taxon>
    </lineage>
</organism>
<evidence type="ECO:0000313" key="4">
    <source>
        <dbReference type="EMBL" id="KAL2917907.1"/>
    </source>
</evidence>
<dbReference type="InterPro" id="IPR029055">
    <property type="entry name" value="Ntn_hydrolases_N"/>
</dbReference>
<keyword evidence="3" id="KW-0812">Transmembrane</keyword>
<comment type="caution">
    <text evidence="4">The sequence shown here is derived from an EMBL/GenBank/DDBJ whole genome shotgun (WGS) entry which is preliminary data.</text>
</comment>
<dbReference type="Gene3D" id="3.60.20.40">
    <property type="match status" value="1"/>
</dbReference>
<comment type="pathway">
    <text evidence="1">Sulfur metabolism; glutathione metabolism.</text>
</comment>
<evidence type="ECO:0000256" key="3">
    <source>
        <dbReference type="SAM" id="Phobius"/>
    </source>
</evidence>
<dbReference type="PANTHER" id="PTHR11686:SF9">
    <property type="entry name" value="RE13973P"/>
    <property type="match status" value="1"/>
</dbReference>
<protein>
    <recommendedName>
        <fullName evidence="1">Glutathione hydrolase</fullName>
        <ecNumber evidence="1">2.3.2.2</ecNumber>
        <ecNumber evidence="1">3.4.19.13</ecNumber>
    </recommendedName>
    <alternativeName>
        <fullName evidence="1">Gamma-glutamyltransferase</fullName>
    </alternativeName>
    <alternativeName>
        <fullName evidence="1">Gamma-glutamyltranspeptidase</fullName>
    </alternativeName>
</protein>
<evidence type="ECO:0000256" key="1">
    <source>
        <dbReference type="RuleBase" id="RU368068"/>
    </source>
</evidence>
<keyword evidence="3" id="KW-0472">Membrane</keyword>
<comment type="catalytic activity">
    <reaction evidence="1">
        <text>an N-terminal (5-L-glutamyl)-[peptide] + an alpha-amino acid = 5-L-glutamyl amino acid + an N-terminal L-alpha-aminoacyl-[peptide]</text>
        <dbReference type="Rhea" id="RHEA:23904"/>
        <dbReference type="Rhea" id="RHEA-COMP:9780"/>
        <dbReference type="Rhea" id="RHEA-COMP:9795"/>
        <dbReference type="ChEBI" id="CHEBI:77644"/>
        <dbReference type="ChEBI" id="CHEBI:78597"/>
        <dbReference type="ChEBI" id="CHEBI:78599"/>
        <dbReference type="ChEBI" id="CHEBI:78608"/>
        <dbReference type="EC" id="2.3.2.2"/>
    </reaction>
</comment>
<gene>
    <name evidence="4" type="ORF">HK105_202320</name>
</gene>
<keyword evidence="3" id="KW-1133">Transmembrane helix</keyword>
<proteinExistence type="predicted"/>
<dbReference type="InterPro" id="IPR043138">
    <property type="entry name" value="GGT_lsub"/>
</dbReference>
<evidence type="ECO:0000313" key="5">
    <source>
        <dbReference type="Proteomes" id="UP001527925"/>
    </source>
</evidence>
<dbReference type="Proteomes" id="UP001527925">
    <property type="component" value="Unassembled WGS sequence"/>
</dbReference>
<keyword evidence="1" id="KW-0808">Transferase</keyword>
<dbReference type="InterPro" id="IPR043137">
    <property type="entry name" value="GGT_ssub_C"/>
</dbReference>
<dbReference type="InterPro" id="IPR000101">
    <property type="entry name" value="GGT_peptidase"/>
</dbReference>
<dbReference type="EC" id="3.4.19.13" evidence="1"/>
<keyword evidence="1" id="KW-0012">Acyltransferase</keyword>
<keyword evidence="1" id="KW-0378">Hydrolase</keyword>
<evidence type="ECO:0000256" key="2">
    <source>
        <dbReference type="SAM" id="MobiDB-lite"/>
    </source>
</evidence>
<dbReference type="Gene3D" id="1.10.246.130">
    <property type="match status" value="1"/>
</dbReference>
<sequence>MPQRTAPADPQSAAPLLASRPAGYQAIPNDDPPAAPASPHAGRHRPLHVLSGRRMGLFVSLSAALLATAAFTGLFLYIWTPEGVLEHGRRHGLASSTRGVVASEHPLCSSIGTSMLSRNGSAMDAAIAAALCIGVTNMYSSGIGGGGFLVARDARGRSRVIDFREEAPAAAHTDMFRSDPKLAQTGGLAVGVPGEIYGFHVAHQMYGRLPWHVLFEPSIELSRNGWPVNDALASRIQSGAQYILNDTVLASVFAPEGRLLTAGETIRRPTYAATLETLARGGVEAFYTGPIAAALVRTARAHGGVINLADFAAYRPVVREPLVGSFRGRRVVTAPPPTSGSALLAALNFVEGFDAAGAGPVIDSHRCVEAWKYAYAQRGFLGDPVDPVYRNITQIVRASIDKELAEAQRRNSSDDRTFDPPHYEPHYDILSDHGTMHLTVLTSSGEAVSMTSTVNLLFGSKLMDAETGIILNDQMDDFSIPGVANAFGLEPSPYNYVHPRKRPLSSSVPVIVEKRRQRQAAAVVGNGDAARAVEDAEEAEDEWDVVAVAGASGGSHIITSTMQTLLGIVDRGLDPAHAVHAPRLHHQLLPNAVVAESEVPVPVVRGLVARGHAVNVLPPGFHVTGVQAASVDPSGLLLASSDWRKGGVAAGV</sequence>
<dbReference type="EMBL" id="JADGIZ020000008">
    <property type="protein sequence ID" value="KAL2917907.1"/>
    <property type="molecule type" value="Genomic_DNA"/>
</dbReference>